<feature type="transmembrane region" description="Helical" evidence="7">
    <location>
        <begin position="35"/>
        <end position="60"/>
    </location>
</feature>
<dbReference type="SUPFAM" id="SSF54631">
    <property type="entry name" value="CBS-domain pair"/>
    <property type="match status" value="1"/>
</dbReference>
<gene>
    <name evidence="10" type="primary">LOC113740777</name>
</gene>
<proteinExistence type="predicted"/>
<dbReference type="PANTHER" id="PTHR12064:SF82">
    <property type="entry name" value="CNNM, TRANSMEMBRANE DOMAIN-CONTAINING PROTEIN"/>
    <property type="match status" value="1"/>
</dbReference>
<keyword evidence="9" id="KW-1185">Reference proteome</keyword>
<organism evidence="9 10">
    <name type="scientific">Coffea arabica</name>
    <name type="common">Arabian coffee</name>
    <dbReference type="NCBI Taxonomy" id="13443"/>
    <lineage>
        <taxon>Eukaryota</taxon>
        <taxon>Viridiplantae</taxon>
        <taxon>Streptophyta</taxon>
        <taxon>Embryophyta</taxon>
        <taxon>Tracheophyta</taxon>
        <taxon>Spermatophyta</taxon>
        <taxon>Magnoliopsida</taxon>
        <taxon>eudicotyledons</taxon>
        <taxon>Gunneridae</taxon>
        <taxon>Pentapetalae</taxon>
        <taxon>asterids</taxon>
        <taxon>lamiids</taxon>
        <taxon>Gentianales</taxon>
        <taxon>Rubiaceae</taxon>
        <taxon>Ixoroideae</taxon>
        <taxon>Gardenieae complex</taxon>
        <taxon>Bertiereae - Coffeeae clade</taxon>
        <taxon>Coffeeae</taxon>
        <taxon>Coffea</taxon>
    </lineage>
</organism>
<evidence type="ECO:0000256" key="4">
    <source>
        <dbReference type="ARBA" id="ARBA00023136"/>
    </source>
</evidence>
<reference evidence="10" key="2">
    <citation type="submission" date="2025-08" db="UniProtKB">
        <authorList>
            <consortium name="RefSeq"/>
        </authorList>
    </citation>
    <scope>IDENTIFICATION</scope>
    <source>
        <tissue evidence="10">Leaves</tissue>
    </source>
</reference>
<keyword evidence="4 5" id="KW-0472">Membrane</keyword>
<dbReference type="GO" id="GO:0030026">
    <property type="term" value="P:intracellular manganese ion homeostasis"/>
    <property type="evidence" value="ECO:0007669"/>
    <property type="project" value="TreeGrafter"/>
</dbReference>
<comment type="subcellular location">
    <subcellularLocation>
        <location evidence="1">Membrane</location>
        <topology evidence="1">Multi-pass membrane protein</topology>
    </subcellularLocation>
</comment>
<dbReference type="GeneID" id="113740777"/>
<dbReference type="CDD" id="cd04590">
    <property type="entry name" value="CBS_pair_CorC_HlyC_assoc"/>
    <property type="match status" value="1"/>
</dbReference>
<dbReference type="Pfam" id="PF01595">
    <property type="entry name" value="CNNM"/>
    <property type="match status" value="1"/>
</dbReference>
<feature type="region of interest" description="Disordered" evidence="6">
    <location>
        <begin position="376"/>
        <end position="397"/>
    </location>
</feature>
<dbReference type="OrthoDB" id="5353557at2759"/>
<keyword evidence="3 5" id="KW-1133">Transmembrane helix</keyword>
<evidence type="ECO:0000256" key="1">
    <source>
        <dbReference type="ARBA" id="ARBA00004141"/>
    </source>
</evidence>
<dbReference type="InterPro" id="IPR046342">
    <property type="entry name" value="CBS_dom_sf"/>
</dbReference>
<evidence type="ECO:0000256" key="6">
    <source>
        <dbReference type="SAM" id="MobiDB-lite"/>
    </source>
</evidence>
<keyword evidence="2 5" id="KW-0812">Transmembrane</keyword>
<evidence type="ECO:0000256" key="7">
    <source>
        <dbReference type="SAM" id="Phobius"/>
    </source>
</evidence>
<feature type="transmembrane region" description="Helical" evidence="7">
    <location>
        <begin position="121"/>
        <end position="142"/>
    </location>
</feature>
<sequence length="479" mass="53920">MHMRSWKPRKAKMNFDNYVENHHVKKYIKCCGSDFFFQILVVIILMLFSGLMNGLTLGYMSMDLVDLEVLVKSGVSKSRLYARRILSLVKRRHLLLCTLLISKAFAVEALPILLHHLVPETATILISSALILIFSEIIPHSVCSKHGLVAGAAMAPAVHLLVWICFPAAYPISKLLDFLLGRGRIALYRRAELKTLVDLHGNQAGKGGDLSHHEVSIIKGALELTEKTAQDAMTPASEIFSIDINAKLDRDLLNLILVKGHSRVPVYHDHPSHIIGLILVKNLLTMNPAEEVTVKNITIRSIPRVPETMLLVELLNQFQRGLSHMAVVTRPQTGKFEKPAFRPPDNEREIRLEAHGQSLLGERSFKRSLRMLKTLPGNDNVSRRRNSRSRRWSGESHPEILNISDNPLLTVPQEEEVVGIITMEDVIEELLKEDIYDEMDHHGSSRSGFGSSSQRILNDQEARYGSTEFSDRSTIKLLP</sequence>
<accession>A0A6P6XDL8</accession>
<evidence type="ECO:0000313" key="9">
    <source>
        <dbReference type="Proteomes" id="UP001652660"/>
    </source>
</evidence>
<protein>
    <submittedName>
        <fullName evidence="10">DUF21 domain-containing protein At2g14520</fullName>
    </submittedName>
</protein>
<dbReference type="InterPro" id="IPR044751">
    <property type="entry name" value="Ion_transp-like_CBS"/>
</dbReference>
<dbReference type="AlphaFoldDB" id="A0A6P6XDL8"/>
<dbReference type="GO" id="GO:0005737">
    <property type="term" value="C:cytoplasm"/>
    <property type="evidence" value="ECO:0007669"/>
    <property type="project" value="TreeGrafter"/>
</dbReference>
<dbReference type="Gene3D" id="3.10.580.10">
    <property type="entry name" value="CBS-domain"/>
    <property type="match status" value="2"/>
</dbReference>
<dbReference type="GO" id="GO:0010960">
    <property type="term" value="P:magnesium ion homeostasis"/>
    <property type="evidence" value="ECO:0007669"/>
    <property type="project" value="InterPro"/>
</dbReference>
<evidence type="ECO:0000256" key="5">
    <source>
        <dbReference type="PROSITE-ProRule" id="PRU01193"/>
    </source>
</evidence>
<dbReference type="RefSeq" id="XP_027124102.2">
    <property type="nucleotide sequence ID" value="XM_027268301.2"/>
</dbReference>
<dbReference type="GO" id="GO:0016020">
    <property type="term" value="C:membrane"/>
    <property type="evidence" value="ECO:0007669"/>
    <property type="project" value="UniProtKB-SubCell"/>
</dbReference>
<dbReference type="InterPro" id="IPR045095">
    <property type="entry name" value="ACDP"/>
</dbReference>
<evidence type="ECO:0000256" key="2">
    <source>
        <dbReference type="ARBA" id="ARBA00022692"/>
    </source>
</evidence>
<evidence type="ECO:0000313" key="10">
    <source>
        <dbReference type="RefSeq" id="XP_027124102.2"/>
    </source>
</evidence>
<reference evidence="9" key="1">
    <citation type="journal article" date="2025" name="Foods">
        <title>Unveiling the Microbial Signatures of Arabica Coffee Cherries: Insights into Ripeness Specific Diversity, Functional Traits, and Implications for Quality and Safety.</title>
        <authorList>
            <consortium name="RefSeq"/>
            <person name="Tenea G.N."/>
            <person name="Cifuentes V."/>
            <person name="Reyes P."/>
            <person name="Cevallos-Vallejos M."/>
        </authorList>
    </citation>
    <scope>NUCLEOTIDE SEQUENCE [LARGE SCALE GENOMIC DNA]</scope>
</reference>
<name>A0A6P6XDL8_COFAR</name>
<feature type="transmembrane region" description="Helical" evidence="7">
    <location>
        <begin position="148"/>
        <end position="172"/>
    </location>
</feature>
<evidence type="ECO:0000256" key="3">
    <source>
        <dbReference type="ARBA" id="ARBA00022989"/>
    </source>
</evidence>
<dbReference type="InterPro" id="IPR002550">
    <property type="entry name" value="CNNM"/>
</dbReference>
<dbReference type="PROSITE" id="PS51846">
    <property type="entry name" value="CNNM"/>
    <property type="match status" value="1"/>
</dbReference>
<evidence type="ECO:0000259" key="8">
    <source>
        <dbReference type="PROSITE" id="PS51846"/>
    </source>
</evidence>
<dbReference type="PANTHER" id="PTHR12064">
    <property type="entry name" value="METAL TRANSPORTER CNNM"/>
    <property type="match status" value="1"/>
</dbReference>
<dbReference type="Proteomes" id="UP001652660">
    <property type="component" value="Chromosome 4e"/>
</dbReference>
<feature type="domain" description="CNNM transmembrane" evidence="8">
    <location>
        <begin position="31"/>
        <end position="214"/>
    </location>
</feature>